<feature type="domain" description="Response regulatory" evidence="3">
    <location>
        <begin position="72"/>
        <end position="190"/>
    </location>
</feature>
<dbReference type="Proteomes" id="UP000622890">
    <property type="component" value="Unassembled WGS sequence"/>
</dbReference>
<dbReference type="InterPro" id="IPR001789">
    <property type="entry name" value="Sig_transdc_resp-reg_receiver"/>
</dbReference>
<evidence type="ECO:0000256" key="2">
    <source>
        <dbReference type="PROSITE-ProRule" id="PRU00169"/>
    </source>
</evidence>
<dbReference type="Pfam" id="PF12728">
    <property type="entry name" value="HTH_17"/>
    <property type="match status" value="1"/>
</dbReference>
<dbReference type="Gene3D" id="1.10.1660.10">
    <property type="match status" value="1"/>
</dbReference>
<dbReference type="GO" id="GO:0000160">
    <property type="term" value="P:phosphorelay signal transduction system"/>
    <property type="evidence" value="ECO:0007669"/>
    <property type="project" value="InterPro"/>
</dbReference>
<sequence length="202" mass="22108">MSAEVCTTQQAAALLGISVTSVQQLVESGEIEAWKTKGGHRRIPVTAIHAFKASSQGDSPHAAAAEREERLVVMIVEDNPLQRGIYEAQVGSWNFPVRVHLCDSGYKALVDIAKDKPDVLLLDIVMQGIDGYEVMQTVLSYPELADVQIAVITSLEFEDLERRGGLPAGVTYLPKPIAYDELRGYLRACHAQKLKSMHAHGN</sequence>
<organism evidence="4 5">
    <name type="scientific">Noviherbaspirillum pedocola</name>
    <dbReference type="NCBI Taxonomy" id="2801341"/>
    <lineage>
        <taxon>Bacteria</taxon>
        <taxon>Pseudomonadati</taxon>
        <taxon>Pseudomonadota</taxon>
        <taxon>Betaproteobacteria</taxon>
        <taxon>Burkholderiales</taxon>
        <taxon>Oxalobacteraceae</taxon>
        <taxon>Noviherbaspirillum</taxon>
    </lineage>
</organism>
<dbReference type="Pfam" id="PF00072">
    <property type="entry name" value="Response_reg"/>
    <property type="match status" value="1"/>
</dbReference>
<accession>A0A934SW16</accession>
<keyword evidence="1 2" id="KW-0597">Phosphoprotein</keyword>
<dbReference type="PANTHER" id="PTHR44591:SF3">
    <property type="entry name" value="RESPONSE REGULATORY DOMAIN-CONTAINING PROTEIN"/>
    <property type="match status" value="1"/>
</dbReference>
<evidence type="ECO:0000313" key="5">
    <source>
        <dbReference type="Proteomes" id="UP000622890"/>
    </source>
</evidence>
<dbReference type="InterPro" id="IPR010093">
    <property type="entry name" value="SinI_DNA-bd"/>
</dbReference>
<proteinExistence type="predicted"/>
<dbReference type="EMBL" id="JAEPBG010000009">
    <property type="protein sequence ID" value="MBK4736807.1"/>
    <property type="molecule type" value="Genomic_DNA"/>
</dbReference>
<dbReference type="AlphaFoldDB" id="A0A934SW16"/>
<dbReference type="InterPro" id="IPR041657">
    <property type="entry name" value="HTH_17"/>
</dbReference>
<protein>
    <submittedName>
        <fullName evidence="4">Response regulator</fullName>
    </submittedName>
</protein>
<name>A0A934SW16_9BURK</name>
<dbReference type="SUPFAM" id="SSF52172">
    <property type="entry name" value="CheY-like"/>
    <property type="match status" value="1"/>
</dbReference>
<dbReference type="InterPro" id="IPR011006">
    <property type="entry name" value="CheY-like_superfamily"/>
</dbReference>
<evidence type="ECO:0000313" key="4">
    <source>
        <dbReference type="EMBL" id="MBK4736807.1"/>
    </source>
</evidence>
<evidence type="ECO:0000256" key="1">
    <source>
        <dbReference type="ARBA" id="ARBA00022553"/>
    </source>
</evidence>
<comment type="caution">
    <text evidence="4">The sequence shown here is derived from an EMBL/GenBank/DDBJ whole genome shotgun (WGS) entry which is preliminary data.</text>
</comment>
<dbReference type="NCBIfam" id="TIGR01764">
    <property type="entry name" value="excise"/>
    <property type="match status" value="1"/>
</dbReference>
<reference evidence="4" key="1">
    <citation type="submission" date="2021-01" db="EMBL/GenBank/DDBJ databases">
        <title>Genome sequence of strain Noviherbaspirillum sp. DKR-6.</title>
        <authorList>
            <person name="Chaudhary D.K."/>
        </authorList>
    </citation>
    <scope>NUCLEOTIDE SEQUENCE</scope>
    <source>
        <strain evidence="4">DKR-6</strain>
    </source>
</reference>
<dbReference type="InterPro" id="IPR050595">
    <property type="entry name" value="Bact_response_regulator"/>
</dbReference>
<dbReference type="PANTHER" id="PTHR44591">
    <property type="entry name" value="STRESS RESPONSE REGULATOR PROTEIN 1"/>
    <property type="match status" value="1"/>
</dbReference>
<dbReference type="GO" id="GO:0003677">
    <property type="term" value="F:DNA binding"/>
    <property type="evidence" value="ECO:0007669"/>
    <property type="project" value="InterPro"/>
</dbReference>
<evidence type="ECO:0000259" key="3">
    <source>
        <dbReference type="PROSITE" id="PS50110"/>
    </source>
</evidence>
<gene>
    <name evidence="4" type="ORF">JJB74_19450</name>
</gene>
<dbReference type="RefSeq" id="WP_200594616.1">
    <property type="nucleotide sequence ID" value="NZ_JAEPBG010000009.1"/>
</dbReference>
<keyword evidence="5" id="KW-1185">Reference proteome</keyword>
<dbReference type="PROSITE" id="PS50110">
    <property type="entry name" value="RESPONSE_REGULATORY"/>
    <property type="match status" value="1"/>
</dbReference>
<dbReference type="Gene3D" id="3.40.50.2300">
    <property type="match status" value="1"/>
</dbReference>
<dbReference type="SMART" id="SM00448">
    <property type="entry name" value="REC"/>
    <property type="match status" value="1"/>
</dbReference>
<feature type="modified residue" description="4-aspartylphosphate" evidence="2">
    <location>
        <position position="123"/>
    </location>
</feature>